<dbReference type="Proteomes" id="UP000037729">
    <property type="component" value="Unassembled WGS sequence"/>
</dbReference>
<evidence type="ECO:0000256" key="1">
    <source>
        <dbReference type="SAM" id="MobiDB-lite"/>
    </source>
</evidence>
<protein>
    <submittedName>
        <fullName evidence="2">Uncharacterized protein</fullName>
    </submittedName>
</protein>
<name>A0A0M9AID3_9EURY</name>
<dbReference type="PATRIC" id="fig|1705562.3.peg.3587"/>
<dbReference type="OrthoDB" id="343158at2157"/>
<proteinExistence type="predicted"/>
<organism evidence="2 3">
    <name type="scientific">Haloarcula rubripromontorii</name>
    <dbReference type="NCBI Taxonomy" id="1705562"/>
    <lineage>
        <taxon>Archaea</taxon>
        <taxon>Methanobacteriati</taxon>
        <taxon>Methanobacteriota</taxon>
        <taxon>Stenosarchaea group</taxon>
        <taxon>Halobacteria</taxon>
        <taxon>Halobacteriales</taxon>
        <taxon>Haloarculaceae</taxon>
        <taxon>Haloarcula</taxon>
    </lineage>
</organism>
<dbReference type="RefSeq" id="WP_053968823.1">
    <property type="nucleotide sequence ID" value="NZ_LIUF01000004.1"/>
</dbReference>
<accession>A0A0M9AID3</accession>
<comment type="caution">
    <text evidence="2">The sequence shown here is derived from an EMBL/GenBank/DDBJ whole genome shotgun (WGS) entry which is preliminary data.</text>
</comment>
<feature type="region of interest" description="Disordered" evidence="1">
    <location>
        <begin position="393"/>
        <end position="419"/>
    </location>
</feature>
<dbReference type="AlphaFoldDB" id="A0A0M9AID3"/>
<reference evidence="2 3" key="1">
    <citation type="submission" date="2015-08" db="EMBL/GenBank/DDBJ databases">
        <title>Genomes of Isolates from Cabo Rojo, PR.</title>
        <authorList>
            <person name="Sanchez-Nieves R.L."/>
            <person name="Montalvo-Rodriguez R."/>
        </authorList>
    </citation>
    <scope>NUCLEOTIDE SEQUENCE [LARGE SCALE GENOMIC DNA]</scope>
    <source>
        <strain evidence="2 3">SL3</strain>
    </source>
</reference>
<feature type="compositionally biased region" description="Basic and acidic residues" evidence="1">
    <location>
        <begin position="408"/>
        <end position="419"/>
    </location>
</feature>
<sequence length="419" mass="46580">MAERYNTPAEGTLDWHVPLNENFEKLDNHVELRDAESNISQYEPKTGSKFLATDTGTVYIGDGSNWNRVGSLSASDDSVSEADDGSLIAPPGDVQSVIDQASKSHTWAQGPSRTVKLVSGENYFPSDTIKLKRNVRLECNGARIIPEGDFNVIEMYRGTQLINPFIDTRSVNWNSTQVVVGAPDADKVELANRATVENAYLWGTPGEGIGLQFLGGSRPCSMQVASGTIHGFDIAIDLYASGDDYSGQGDWSNGNQFYGSLEAFRVGVNQRSEGAEVSGNVFKLMVQPDNDVSEWLWYMEDDPRSDSDRDDNMYRKSGNTMMVYPWDNNNYMDNNPFAESGDRKPPIWYIGEGINYGNSLVDQSGKLGNQYIVNNSDYPDRNGIFTYHGGKVTGTRQFSHPPAYQRNSDSRMWHEDSKN</sequence>
<evidence type="ECO:0000313" key="3">
    <source>
        <dbReference type="Proteomes" id="UP000037729"/>
    </source>
</evidence>
<evidence type="ECO:0000313" key="2">
    <source>
        <dbReference type="EMBL" id="KOX92612.1"/>
    </source>
</evidence>
<dbReference type="EMBL" id="LIUF01000004">
    <property type="protein sequence ID" value="KOX92612.1"/>
    <property type="molecule type" value="Genomic_DNA"/>
</dbReference>
<keyword evidence="3" id="KW-1185">Reference proteome</keyword>
<gene>
    <name evidence="2" type="ORF">AMS69_14830</name>
</gene>